<dbReference type="PANTHER" id="PTHR31434:SF2">
    <property type="entry name" value="S PHASE CYCLIN A-ASSOCIATED PROTEIN IN THE ENDOPLASMIC RETICULUM"/>
    <property type="match status" value="1"/>
</dbReference>
<evidence type="ECO:0000256" key="1">
    <source>
        <dbReference type="SAM" id="MobiDB-lite"/>
    </source>
</evidence>
<name>A0A061SCW1_9CHLO</name>
<feature type="compositionally biased region" description="Basic and acidic residues" evidence="1">
    <location>
        <begin position="418"/>
        <end position="428"/>
    </location>
</feature>
<feature type="region of interest" description="Disordered" evidence="1">
    <location>
        <begin position="72"/>
        <end position="134"/>
    </location>
</feature>
<reference evidence="2" key="1">
    <citation type="submission" date="2014-05" db="EMBL/GenBank/DDBJ databases">
        <title>The transcriptome of the halophilic microalga Tetraselmis sp. GSL018 isolated from the Great Salt Lake, Utah.</title>
        <authorList>
            <person name="Jinkerson R.E."/>
            <person name="D'Adamo S."/>
            <person name="Posewitz M.C."/>
        </authorList>
    </citation>
    <scope>NUCLEOTIDE SEQUENCE</scope>
    <source>
        <strain evidence="2">GSL018</strain>
    </source>
</reference>
<evidence type="ECO:0000313" key="2">
    <source>
        <dbReference type="EMBL" id="JAC83002.1"/>
    </source>
</evidence>
<protein>
    <submittedName>
        <fullName evidence="2">S phase cyclin a-associated protein in the endoplasmic reticulum</fullName>
    </submittedName>
</protein>
<feature type="region of interest" description="Disordered" evidence="1">
    <location>
        <begin position="174"/>
        <end position="251"/>
    </location>
</feature>
<feature type="compositionally biased region" description="Basic and acidic residues" evidence="1">
    <location>
        <begin position="174"/>
        <end position="184"/>
    </location>
</feature>
<sequence length="795" mass="87075">MQDIGERHQRSAAQRLAHLSKVSQKAGDESKKVREVMFIQELKTQDRMFTLLEKLEDGEARRLEHLAAVRERQRDTDAAMEQATERRRQLEQERKERLAMKERRKADAQAKLMEGRRAEQLAREARSEQQRLAAEERAAAEAKVAQERSERLEERLREADNRRLLYLEYIKERATSSKEDRREQQPSPLPSPSPTSSRQHSAPVTASGRTGRLCPGAVDTPDGGHELARSSDGSVRAAKSEANRKRGARRRAKKLARLLQETPAAFQEPPHVAESLAKYQGGERCAHWRCATAKLQRLSETGETALLEELVCRLVEGARWAAEPGGGEEGSAAGPLMEPEEAHAARIGGALCWVAAHQGCTPRPGWSSLLELRLLQLWRGCLGAAEGCLATLSEDGFAGLIRRAAVLLEEGAASSRAEAQREEARRGDGGGAAASNASPLKQPSSAKGCGGGGGAASSNTDGDVLEAALAIIARVLDSACPEGALRRRHGIFTSLAVSSGVVKGLHGLFAAFDLANPTGGAVPAQVEAGLALLQALTGHVPPQPMRWPLCNSAARGDNVQALVVALKEERLAGLTSLLTNILLRASRSGSIAMADAVALPCNFLSVALMAFRTLCNALFLDVEAIQGLLRAPDLCMEVYHLVSYLLRFCLARICDEREQATEELLDEVVLFVGLFVVCNPRNQDVLLWGKSPTILQLLCEFPSSYIRDPLRLETLLPTLLSVCYDNHCLLEVNTTGLFVERPLLPFFQDVLESSVELPDQQEERSFSNRHALENRFPRELWQSASEQLCEHVYPS</sequence>
<dbReference type="AlphaFoldDB" id="A0A061SCW1"/>
<accession>A0A061SCW1</accession>
<proteinExistence type="predicted"/>
<feature type="region of interest" description="Disordered" evidence="1">
    <location>
        <begin position="415"/>
        <end position="455"/>
    </location>
</feature>
<organism evidence="2">
    <name type="scientific">Tetraselmis sp. GSL018</name>
    <dbReference type="NCBI Taxonomy" id="582737"/>
    <lineage>
        <taxon>Eukaryota</taxon>
        <taxon>Viridiplantae</taxon>
        <taxon>Chlorophyta</taxon>
        <taxon>core chlorophytes</taxon>
        <taxon>Chlorodendrophyceae</taxon>
        <taxon>Chlorodendrales</taxon>
        <taxon>Chlorodendraceae</taxon>
        <taxon>Tetraselmis</taxon>
    </lineage>
</organism>
<dbReference type="EMBL" id="GBEZ01002018">
    <property type="protein sequence ID" value="JAC83002.1"/>
    <property type="molecule type" value="Transcribed_RNA"/>
</dbReference>
<dbReference type="PANTHER" id="PTHR31434">
    <property type="entry name" value="S PHASE CYCLIN A-ASSOCIATED PROTEIN IN THE ENDOPLASMIC RETICULUM"/>
    <property type="match status" value="1"/>
</dbReference>
<feature type="region of interest" description="Disordered" evidence="1">
    <location>
        <begin position="1"/>
        <end position="30"/>
    </location>
</feature>
<gene>
    <name evidence="2" type="ORF">TSPGSL018_4368</name>
</gene>
<feature type="compositionally biased region" description="Polar residues" evidence="1">
    <location>
        <begin position="198"/>
        <end position="208"/>
    </location>
</feature>